<gene>
    <name evidence="1" type="ORF">ACFPIH_10160</name>
</gene>
<protein>
    <submittedName>
        <fullName evidence="1">Uncharacterized protein</fullName>
    </submittedName>
</protein>
<evidence type="ECO:0000313" key="1">
    <source>
        <dbReference type="EMBL" id="MFC4499891.1"/>
    </source>
</evidence>
<name>A0ABV9ALC0_9ACTN</name>
<reference evidence="2" key="1">
    <citation type="journal article" date="2019" name="Int. J. Syst. Evol. Microbiol.">
        <title>The Global Catalogue of Microorganisms (GCM) 10K type strain sequencing project: providing services to taxonomists for standard genome sequencing and annotation.</title>
        <authorList>
            <consortium name="The Broad Institute Genomics Platform"/>
            <consortium name="The Broad Institute Genome Sequencing Center for Infectious Disease"/>
            <person name="Wu L."/>
            <person name="Ma J."/>
        </authorList>
    </citation>
    <scope>NUCLEOTIDE SEQUENCE [LARGE SCALE GENOMIC DNA]</scope>
    <source>
        <strain evidence="2">CGMCC 4.7177</strain>
    </source>
</reference>
<evidence type="ECO:0000313" key="2">
    <source>
        <dbReference type="Proteomes" id="UP001595839"/>
    </source>
</evidence>
<comment type="caution">
    <text evidence="1">The sequence shown here is derived from an EMBL/GenBank/DDBJ whole genome shotgun (WGS) entry which is preliminary data.</text>
</comment>
<accession>A0ABV9ALC0</accession>
<organism evidence="1 2">
    <name type="scientific">Streptomyces vulcanius</name>
    <dbReference type="NCBI Taxonomy" id="1441876"/>
    <lineage>
        <taxon>Bacteria</taxon>
        <taxon>Bacillati</taxon>
        <taxon>Actinomycetota</taxon>
        <taxon>Actinomycetes</taxon>
        <taxon>Kitasatosporales</taxon>
        <taxon>Streptomycetaceae</taxon>
        <taxon>Streptomyces</taxon>
    </lineage>
</organism>
<dbReference type="RefSeq" id="WP_381165310.1">
    <property type="nucleotide sequence ID" value="NZ_JBHSFK010000005.1"/>
</dbReference>
<dbReference type="Proteomes" id="UP001595839">
    <property type="component" value="Unassembled WGS sequence"/>
</dbReference>
<proteinExistence type="predicted"/>
<keyword evidence="2" id="KW-1185">Reference proteome</keyword>
<dbReference type="EMBL" id="JBHSFK010000005">
    <property type="protein sequence ID" value="MFC4499891.1"/>
    <property type="molecule type" value="Genomic_DNA"/>
</dbReference>
<sequence>MSARGEQAMRVLSRFGELAWFALPAEVNPTHGYIQLPYLGWRYTNPQEGLAQRIEAAVRALPTQVDWTLDTTRKNWVLVPDRVLAEAGGLADPSFRNVVNSLSALDQEFCRNALADLEIILEHLQYVRFEEQ</sequence>